<dbReference type="EMBL" id="JBHTMM010000227">
    <property type="protein sequence ID" value="MFD1313614.1"/>
    <property type="molecule type" value="Genomic_DNA"/>
</dbReference>
<evidence type="ECO:0000313" key="3">
    <source>
        <dbReference type="Proteomes" id="UP001597058"/>
    </source>
</evidence>
<organism evidence="2 3">
    <name type="scientific">Streptomyces kaempferi</name>
    <dbReference type="NCBI Taxonomy" id="333725"/>
    <lineage>
        <taxon>Bacteria</taxon>
        <taxon>Bacillati</taxon>
        <taxon>Actinomycetota</taxon>
        <taxon>Actinomycetes</taxon>
        <taxon>Kitasatosporales</taxon>
        <taxon>Streptomycetaceae</taxon>
        <taxon>Streptomyces</taxon>
    </lineage>
</organism>
<dbReference type="InterPro" id="IPR003346">
    <property type="entry name" value="Transposase_20"/>
</dbReference>
<feature type="domain" description="Transposase IS116/IS110/IS902 C-terminal" evidence="1">
    <location>
        <begin position="1"/>
        <end position="60"/>
    </location>
</feature>
<dbReference type="PANTHER" id="PTHR33055">
    <property type="entry name" value="TRANSPOSASE FOR INSERTION SEQUENCE ELEMENT IS1111A"/>
    <property type="match status" value="1"/>
</dbReference>
<name>A0ABW3XWG1_9ACTN</name>
<comment type="caution">
    <text evidence="2">The sequence shown here is derived from an EMBL/GenBank/DDBJ whole genome shotgun (WGS) entry which is preliminary data.</text>
</comment>
<evidence type="ECO:0000259" key="1">
    <source>
        <dbReference type="Pfam" id="PF02371"/>
    </source>
</evidence>
<gene>
    <name evidence="2" type="ORF">ACFQ5X_49025</name>
</gene>
<dbReference type="Pfam" id="PF02371">
    <property type="entry name" value="Transposase_20"/>
    <property type="match status" value="1"/>
</dbReference>
<accession>A0ABW3XWG1</accession>
<proteinExistence type="predicted"/>
<dbReference type="PANTHER" id="PTHR33055:SF3">
    <property type="entry name" value="PUTATIVE TRANSPOSASE FOR IS117-RELATED"/>
    <property type="match status" value="1"/>
</dbReference>
<protein>
    <submittedName>
        <fullName evidence="2">Transposase</fullName>
    </submittedName>
</protein>
<sequence>MTRFTSSTKLARYTGAAPIPVYSSDKERYRLHRGGNRRLNSVLYTTSIVQQRFHPGARALLARHEPAKGARGTRRILKRHLIDVIHRAMTQDRATRQHHIIQHQLAA</sequence>
<evidence type="ECO:0000313" key="2">
    <source>
        <dbReference type="EMBL" id="MFD1313614.1"/>
    </source>
</evidence>
<dbReference type="InterPro" id="IPR047650">
    <property type="entry name" value="Transpos_IS110"/>
</dbReference>
<dbReference type="RefSeq" id="WP_381237482.1">
    <property type="nucleotide sequence ID" value="NZ_JBHSKH010000049.1"/>
</dbReference>
<keyword evidence="3" id="KW-1185">Reference proteome</keyword>
<dbReference type="Proteomes" id="UP001597058">
    <property type="component" value="Unassembled WGS sequence"/>
</dbReference>
<reference evidence="3" key="1">
    <citation type="journal article" date="2019" name="Int. J. Syst. Evol. Microbiol.">
        <title>The Global Catalogue of Microorganisms (GCM) 10K type strain sequencing project: providing services to taxonomists for standard genome sequencing and annotation.</title>
        <authorList>
            <consortium name="The Broad Institute Genomics Platform"/>
            <consortium name="The Broad Institute Genome Sequencing Center for Infectious Disease"/>
            <person name="Wu L."/>
            <person name="Ma J."/>
        </authorList>
    </citation>
    <scope>NUCLEOTIDE SEQUENCE [LARGE SCALE GENOMIC DNA]</scope>
    <source>
        <strain evidence="3">CGMCC 4.7020</strain>
    </source>
</reference>